<evidence type="ECO:0000256" key="5">
    <source>
        <dbReference type="ARBA" id="ARBA00022692"/>
    </source>
</evidence>
<evidence type="ECO:0000256" key="3">
    <source>
        <dbReference type="ARBA" id="ARBA00022475"/>
    </source>
</evidence>
<dbReference type="Proteomes" id="UP001289135">
    <property type="component" value="Unassembled WGS sequence"/>
</dbReference>
<dbReference type="Gene3D" id="3.60.110.10">
    <property type="entry name" value="Carbon-nitrogen hydrolase"/>
    <property type="match status" value="1"/>
</dbReference>
<evidence type="ECO:0000313" key="11">
    <source>
        <dbReference type="EMBL" id="MDZ5761019.1"/>
    </source>
</evidence>
<feature type="transmembrane region" description="Helical" evidence="9">
    <location>
        <begin position="167"/>
        <end position="185"/>
    </location>
</feature>
<dbReference type="InterPro" id="IPR003010">
    <property type="entry name" value="C-N_Hydrolase"/>
</dbReference>
<keyword evidence="6 9" id="KW-1133">Transmembrane helix</keyword>
<dbReference type="RefSeq" id="WP_322498451.1">
    <property type="nucleotide sequence ID" value="NZ_JARGYU010000001.1"/>
</dbReference>
<dbReference type="SUPFAM" id="SSF56317">
    <property type="entry name" value="Carbon-nitrogen hydrolase"/>
    <property type="match status" value="1"/>
</dbReference>
<evidence type="ECO:0000256" key="4">
    <source>
        <dbReference type="ARBA" id="ARBA00022679"/>
    </source>
</evidence>
<sequence length="522" mass="60831">MEVINRNIKNILKDIILIVFFGGILTTAFSPFNIFLTIFFSFYFLVYIVENNIYKNYLYIFILIIIFLYSHFYTGLRWISCSFDSSSSTKEEFGWAKYITQLGLPLILVWPQSIGLLLAFGITKSIGKCVNNIQNHKQNSFHYEYSYKKCYYDNNFSVTHFTKQQKYILSILLAFFWVLGEKLRINYIEPFPWLLLSHISVYHPILLQLIEILEIEGLGFYIVILAITPYVNCCRWSFAIGLISSLLFSWSYWRYHYISSLKISLPPILIVQAGIKEPPQNNNEKIKALEKIIFLTQNAQAIAHKQYKKSIIIIWPESAMQFPINYNNKFIPLNWSNKNFDDILISGVDRIKKNKKNIYFYNSLIILNKSGSIIGEYDKINLAPFGEYMPWKGFLSKLTPLSVSESDFEKGKLPQEVFIPMFNTTIIPYICYDIAFDEKNLSKKIINNNSNNFIIHIANDSWFRDSIGLYQHLAMSQIKAVQLRRYLVRVANMGVSGIITPTGDIIYKLPVNYIGAKFYNIN</sequence>
<dbReference type="GO" id="GO:0042158">
    <property type="term" value="P:lipoprotein biosynthetic process"/>
    <property type="evidence" value="ECO:0007669"/>
    <property type="project" value="UniProtKB-UniRule"/>
</dbReference>
<feature type="transmembrane region" description="Helical" evidence="9">
    <location>
        <begin position="57"/>
        <end position="79"/>
    </location>
</feature>
<keyword evidence="7 9" id="KW-0472">Membrane</keyword>
<comment type="pathway">
    <text evidence="9">Protein modification; lipoprotein biosynthesis (N-acyl transfer).</text>
</comment>
<proteinExistence type="inferred from homology"/>
<name>A0AAE4VM14_9RICK</name>
<feature type="transmembrane region" description="Helical" evidence="9">
    <location>
        <begin position="15"/>
        <end position="45"/>
    </location>
</feature>
<evidence type="ECO:0000256" key="9">
    <source>
        <dbReference type="HAMAP-Rule" id="MF_01148"/>
    </source>
</evidence>
<dbReference type="EC" id="2.3.1.269" evidence="9"/>
<keyword evidence="4 9" id="KW-0808">Transferase</keyword>
<keyword evidence="3 9" id="KW-1003">Cell membrane</keyword>
<dbReference type="InterPro" id="IPR045378">
    <property type="entry name" value="LNT_N"/>
</dbReference>
<accession>A0AAE4VM14</accession>
<evidence type="ECO:0000256" key="2">
    <source>
        <dbReference type="ARBA" id="ARBA00010065"/>
    </source>
</evidence>
<dbReference type="AlphaFoldDB" id="A0AAE4VM14"/>
<feature type="transmembrane region" description="Helical" evidence="9">
    <location>
        <begin position="205"/>
        <end position="227"/>
    </location>
</feature>
<keyword evidence="8 9" id="KW-0012">Acyltransferase</keyword>
<dbReference type="PANTHER" id="PTHR38686:SF1">
    <property type="entry name" value="APOLIPOPROTEIN N-ACYLTRANSFERASE"/>
    <property type="match status" value="1"/>
</dbReference>
<evidence type="ECO:0000256" key="6">
    <source>
        <dbReference type="ARBA" id="ARBA00022989"/>
    </source>
</evidence>
<dbReference type="PANTHER" id="PTHR38686">
    <property type="entry name" value="APOLIPOPROTEIN N-ACYLTRANSFERASE"/>
    <property type="match status" value="1"/>
</dbReference>
<comment type="subcellular location">
    <subcellularLocation>
        <location evidence="1 9">Cell membrane</location>
        <topology evidence="1 9">Multi-pass membrane protein</topology>
    </subcellularLocation>
</comment>
<feature type="domain" description="CN hydrolase" evidence="10">
    <location>
        <begin position="271"/>
        <end position="522"/>
    </location>
</feature>
<dbReference type="CDD" id="cd07571">
    <property type="entry name" value="ALP_N-acyl_transferase"/>
    <property type="match status" value="1"/>
</dbReference>
<dbReference type="InterPro" id="IPR004563">
    <property type="entry name" value="Apolipo_AcylTrfase"/>
</dbReference>
<dbReference type="Pfam" id="PF00795">
    <property type="entry name" value="CN_hydrolase"/>
    <property type="match status" value="1"/>
</dbReference>
<protein>
    <recommendedName>
        <fullName evidence="9">Apolipoprotein N-acyltransferase</fullName>
        <shortName evidence="9">ALP N-acyltransferase</shortName>
        <ecNumber evidence="9">2.3.1.269</ecNumber>
    </recommendedName>
</protein>
<evidence type="ECO:0000313" key="12">
    <source>
        <dbReference type="Proteomes" id="UP001289135"/>
    </source>
</evidence>
<gene>
    <name evidence="9" type="primary">lnt</name>
    <name evidence="11" type="ORF">Lyticum_00179</name>
</gene>
<comment type="function">
    <text evidence="9">Catalyzes the phospholipid dependent N-acylation of the N-terminal cysteine of apolipoprotein, the last step in lipoprotein maturation.</text>
</comment>
<dbReference type="Pfam" id="PF20154">
    <property type="entry name" value="LNT_N"/>
    <property type="match status" value="1"/>
</dbReference>
<dbReference type="GO" id="GO:0005886">
    <property type="term" value="C:plasma membrane"/>
    <property type="evidence" value="ECO:0007669"/>
    <property type="project" value="UniProtKB-SubCell"/>
</dbReference>
<comment type="caution">
    <text evidence="11">The sequence shown here is derived from an EMBL/GenBank/DDBJ whole genome shotgun (WGS) entry which is preliminary data.</text>
</comment>
<evidence type="ECO:0000256" key="7">
    <source>
        <dbReference type="ARBA" id="ARBA00023136"/>
    </source>
</evidence>
<dbReference type="NCBIfam" id="TIGR00546">
    <property type="entry name" value="lnt"/>
    <property type="match status" value="1"/>
</dbReference>
<keyword evidence="5 9" id="KW-0812">Transmembrane</keyword>
<evidence type="ECO:0000256" key="8">
    <source>
        <dbReference type="ARBA" id="ARBA00023315"/>
    </source>
</evidence>
<keyword evidence="12" id="KW-1185">Reference proteome</keyword>
<feature type="transmembrane region" description="Helical" evidence="9">
    <location>
        <begin position="234"/>
        <end position="253"/>
    </location>
</feature>
<comment type="catalytic activity">
    <reaction evidence="9">
        <text>N-terminal S-1,2-diacyl-sn-glyceryl-L-cysteinyl-[lipoprotein] + a glycerophospholipid = N-acyl-S-1,2-diacyl-sn-glyceryl-L-cysteinyl-[lipoprotein] + a 2-acyl-sn-glycero-3-phospholipid + H(+)</text>
        <dbReference type="Rhea" id="RHEA:48228"/>
        <dbReference type="Rhea" id="RHEA-COMP:14681"/>
        <dbReference type="Rhea" id="RHEA-COMP:14684"/>
        <dbReference type="ChEBI" id="CHEBI:15378"/>
        <dbReference type="ChEBI" id="CHEBI:136912"/>
        <dbReference type="ChEBI" id="CHEBI:140656"/>
        <dbReference type="ChEBI" id="CHEBI:140657"/>
        <dbReference type="ChEBI" id="CHEBI:140660"/>
        <dbReference type="EC" id="2.3.1.269"/>
    </reaction>
</comment>
<reference evidence="11" key="1">
    <citation type="submission" date="2023-02" db="EMBL/GenBank/DDBJ databases">
        <title>Host association and intracellularity evolved multiple times independently in the Rickettsiales.</title>
        <authorList>
            <person name="Castelli M."/>
            <person name="Nardi T."/>
            <person name="Gammuto L."/>
            <person name="Bellinzona G."/>
            <person name="Sabaneyeva E."/>
            <person name="Potekhin A."/>
            <person name="Serra V."/>
            <person name="Petroni G."/>
            <person name="Sassera D."/>
        </authorList>
    </citation>
    <scope>NUCLEOTIDE SEQUENCE</scope>
    <source>
        <strain evidence="11">USBL-36I1</strain>
    </source>
</reference>
<organism evidence="11 12">
    <name type="scientific">Lyticum sinuosum</name>
    <dbReference type="NCBI Taxonomy" id="1332059"/>
    <lineage>
        <taxon>Bacteria</taxon>
        <taxon>Pseudomonadati</taxon>
        <taxon>Pseudomonadota</taxon>
        <taxon>Alphaproteobacteria</taxon>
        <taxon>Rickettsiales</taxon>
        <taxon>Lyticum</taxon>
    </lineage>
</organism>
<comment type="similarity">
    <text evidence="2 9">Belongs to the CN hydrolase family. Apolipoprotein N-acyltransferase subfamily.</text>
</comment>
<dbReference type="GO" id="GO:0016410">
    <property type="term" value="F:N-acyltransferase activity"/>
    <property type="evidence" value="ECO:0007669"/>
    <property type="project" value="UniProtKB-UniRule"/>
</dbReference>
<evidence type="ECO:0000256" key="1">
    <source>
        <dbReference type="ARBA" id="ARBA00004651"/>
    </source>
</evidence>
<dbReference type="InterPro" id="IPR036526">
    <property type="entry name" value="C-N_Hydrolase_sf"/>
</dbReference>
<evidence type="ECO:0000259" key="10">
    <source>
        <dbReference type="PROSITE" id="PS50263"/>
    </source>
</evidence>
<dbReference type="EMBL" id="JARGYU010000001">
    <property type="protein sequence ID" value="MDZ5761019.1"/>
    <property type="molecule type" value="Genomic_DNA"/>
</dbReference>
<dbReference type="PROSITE" id="PS50263">
    <property type="entry name" value="CN_HYDROLASE"/>
    <property type="match status" value="1"/>
</dbReference>
<dbReference type="HAMAP" id="MF_01148">
    <property type="entry name" value="Lnt"/>
    <property type="match status" value="1"/>
</dbReference>
<feature type="transmembrane region" description="Helical" evidence="9">
    <location>
        <begin position="99"/>
        <end position="122"/>
    </location>
</feature>